<dbReference type="AlphaFoldDB" id="A0A1F6Y823"/>
<reference evidence="2 3" key="1">
    <citation type="journal article" date="2016" name="Nat. Commun.">
        <title>Thousands of microbial genomes shed light on interconnected biogeochemical processes in an aquifer system.</title>
        <authorList>
            <person name="Anantharaman K."/>
            <person name="Brown C.T."/>
            <person name="Hug L.A."/>
            <person name="Sharon I."/>
            <person name="Castelle C.J."/>
            <person name="Probst A.J."/>
            <person name="Thomas B.C."/>
            <person name="Singh A."/>
            <person name="Wilkins M.J."/>
            <person name="Karaoz U."/>
            <person name="Brodie E.L."/>
            <person name="Williams K.H."/>
            <person name="Hubbard S.S."/>
            <person name="Banfield J.F."/>
        </authorList>
    </citation>
    <scope>NUCLEOTIDE SEQUENCE [LARGE SCALE GENOMIC DNA]</scope>
</reference>
<feature type="domain" description="VWFA" evidence="1">
    <location>
        <begin position="417"/>
        <end position="613"/>
    </location>
</feature>
<dbReference type="PROSITE" id="PS50234">
    <property type="entry name" value="VWFA"/>
    <property type="match status" value="1"/>
</dbReference>
<name>A0A1F6Y823_9BACT</name>
<evidence type="ECO:0000259" key="1">
    <source>
        <dbReference type="PROSITE" id="PS50234"/>
    </source>
</evidence>
<dbReference type="SUPFAM" id="SSF53300">
    <property type="entry name" value="vWA-like"/>
    <property type="match status" value="1"/>
</dbReference>
<dbReference type="Gene3D" id="3.40.50.410">
    <property type="entry name" value="von Willebrand factor, type A domain"/>
    <property type="match status" value="1"/>
</dbReference>
<proteinExistence type="predicted"/>
<evidence type="ECO:0000313" key="3">
    <source>
        <dbReference type="Proteomes" id="UP000176192"/>
    </source>
</evidence>
<gene>
    <name evidence="2" type="ORF">A3G06_01265</name>
</gene>
<evidence type="ECO:0000313" key="2">
    <source>
        <dbReference type="EMBL" id="OGJ02518.1"/>
    </source>
</evidence>
<dbReference type="STRING" id="1801797.A3G06_01265"/>
<dbReference type="Proteomes" id="UP000176192">
    <property type="component" value="Unassembled WGS sequence"/>
</dbReference>
<dbReference type="InterPro" id="IPR002035">
    <property type="entry name" value="VWF_A"/>
</dbReference>
<dbReference type="Pfam" id="PF00092">
    <property type="entry name" value="VWA"/>
    <property type="match status" value="1"/>
</dbReference>
<dbReference type="EMBL" id="MFVV01000043">
    <property type="protein sequence ID" value="OGJ02518.1"/>
    <property type="molecule type" value="Genomic_DNA"/>
</dbReference>
<sequence>MTINDNIIFMDKLPKIIPPSPQLNPASEGAGHEQALDFVESHRDYLDHYARGRVNFQPAPPELDTFAFDLKENIVYINDRFYRRLGFSDEETLFATCHELEHLTEKAEMLTERGGERKFTSYVKKIEDSRAYGLLDNCVADIRQNRAVVARTPGFADLEISLYREDLFPETDFTGEPRHIQFAQALLREARVPGEICQVDPEVRVKLDQVKSVVKGGLPLLAAMTHPATPMSTRVRLQDKYLWPICQELLEKDKEDKKKNKGEGEGDPNEMFKDAYERAEKKVLSSVPIRDIKKALEEWQATPKENPLDVADREYAEKLGVQTEDIRRYRDIVKSLEKAINTETGETLIDELHQIFRRIISRRIKPAMKPRYPTEEGEDLIHPGELVASFKGGNLEPKVWETMEVREKPGLKFGEVEITLVCDRSASMLGAKAIEQNKAAVLAMEALKRFSDDLENERVNMESPLEVRSEIYAFQATGEDRIPLKQMSKELEEGERVKVAKTLSTTPGLDTTDYATLEAIHAGVGPETREKIKEGILKKIVIVFTDGVSGNAVEVKRNSKLLREKGVIVIGVGITAEGAPAVETYAPEARLAETAEKLPFVLADLLKEHLADI</sequence>
<accession>A0A1F6Y823</accession>
<organism evidence="2 3">
    <name type="scientific">Candidatus Nomurabacteria bacterium RIFCSPLOWO2_12_FULL_46_14</name>
    <dbReference type="NCBI Taxonomy" id="1801797"/>
    <lineage>
        <taxon>Bacteria</taxon>
        <taxon>Candidatus Nomuraibacteriota</taxon>
    </lineage>
</organism>
<dbReference type="InterPro" id="IPR036465">
    <property type="entry name" value="vWFA_dom_sf"/>
</dbReference>
<protein>
    <recommendedName>
        <fullName evidence="1">VWFA domain-containing protein</fullName>
    </recommendedName>
</protein>
<comment type="caution">
    <text evidence="2">The sequence shown here is derived from an EMBL/GenBank/DDBJ whole genome shotgun (WGS) entry which is preliminary data.</text>
</comment>